<reference evidence="3" key="2">
    <citation type="submission" date="2000-07" db="EMBL/GenBank/DDBJ databases">
        <title>Genomic sequence for Arabidopsis thaliana BAC F21J9 from chromosome I.</title>
        <authorList>
            <person name="Johnson-Hopson C."/>
            <person name="Brooks S."/>
            <person name="Buehler E."/>
            <person name="Chao Q."/>
            <person name="Khan S."/>
            <person name="Kim C."/>
            <person name="Shinn P."/>
            <person name="Altafi H."/>
            <person name="Bei Q."/>
            <person name="Chin C."/>
            <person name="Chiou J."/>
            <person name="Choi E."/>
            <person name="Conn L."/>
            <person name="Conway A."/>
            <person name="Gonzales A."/>
            <person name="Hansen N."/>
            <person name="Howing B."/>
            <person name="Koo T."/>
            <person name="Lam B."/>
            <person name="Lee J."/>
            <person name="Lenz C."/>
            <person name="Li J."/>
            <person name="Liu A."/>
            <person name="Liu K."/>
            <person name="Liu S."/>
            <person name="Mukharsky N."/>
            <person name="Nguyen M."/>
            <person name="Palm C."/>
            <person name="Pham P."/>
            <person name="Sakano H."/>
            <person name="Schwartz J."/>
            <person name="Southwick A."/>
            <person name="Thaveri A."/>
            <person name="Toriumi M."/>
            <person name="Vaysberg M."/>
            <person name="Yu G."/>
            <person name="Federspiel N.A."/>
            <person name="Theologis A."/>
            <person name="Ecker J.R."/>
        </authorList>
    </citation>
    <scope>NUCLEOTIDE SEQUENCE</scope>
</reference>
<dbReference type="AlphaFoldDB" id="Q9FYK8"/>
<feature type="coiled-coil region" evidence="1">
    <location>
        <begin position="573"/>
        <end position="603"/>
    </location>
</feature>
<feature type="compositionally biased region" description="Basic and acidic residues" evidence="2">
    <location>
        <begin position="26"/>
        <end position="36"/>
    </location>
</feature>
<dbReference type="PANTHER" id="PTHR34937">
    <property type="entry name" value="OS08G0559800 PROTEIN"/>
    <property type="match status" value="1"/>
</dbReference>
<reference key="1">
    <citation type="journal article" date="2000" name="Nature">
        <title>Sequence and analysis of chromosome 1 of the plant Arabidopsis thaliana.</title>
        <authorList>
            <person name="Theologis A."/>
            <person name="Ecker J.R."/>
            <person name="Palm C.J."/>
            <person name="Federspiel N.A."/>
            <person name="Kaul S."/>
            <person name="White O."/>
            <person name="Alonso J."/>
            <person name="Altafi H."/>
            <person name="Araujo R."/>
            <person name="Bowman C.L."/>
            <person name="Brooks S.Y."/>
            <person name="Buehler E."/>
            <person name="Chan A."/>
            <person name="Chao Q."/>
            <person name="Chen H."/>
            <person name="Cheuk R.F."/>
            <person name="Chin C.W."/>
            <person name="Chung M.K."/>
            <person name="Conn L."/>
            <person name="Conway A.B."/>
            <person name="Conway A.R."/>
            <person name="Creasy T.H."/>
            <person name="Dewar K."/>
            <person name="Dunn P."/>
            <person name="Etgu P."/>
            <person name="Feldblyum T.V."/>
            <person name="Feng J."/>
            <person name="Fong B."/>
            <person name="Fujii C.Y."/>
            <person name="Gill J.E."/>
            <person name="Goldsmith A.D."/>
            <person name="Haas B."/>
            <person name="Hansen N.F."/>
            <person name="Hughes B."/>
            <person name="Huizar L."/>
            <person name="Hunter J.L."/>
            <person name="Jenkins J."/>
            <person name="Johnson-Hopson C."/>
            <person name="Khan S."/>
            <person name="Khaykin E."/>
            <person name="Kim C.J."/>
            <person name="Koo H.L."/>
            <person name="Kremenetskaia I."/>
            <person name="Kurtz D.B."/>
            <person name="Kwan A."/>
            <person name="Lam B."/>
            <person name="Langin-Hooper S."/>
            <person name="Lee A."/>
            <person name="Lee J.M."/>
            <person name="Lenz C.A."/>
            <person name="Li J.H."/>
            <person name="Li Y."/>
            <person name="Lin X."/>
            <person name="Liu S.X."/>
            <person name="Liu Z.A."/>
            <person name="Luros J.S."/>
            <person name="Maiti R."/>
            <person name="Marziali A."/>
            <person name="Militscher J."/>
            <person name="Miranda M."/>
            <person name="Nguyen M."/>
            <person name="Nierman W.C."/>
            <person name="Osborne B.I."/>
            <person name="Pai G."/>
            <person name="Peterson J."/>
            <person name="Pham P.K."/>
            <person name="Rizzo M."/>
            <person name="Rooney T."/>
            <person name="Rowley D."/>
            <person name="Sakano H."/>
            <person name="Salzberg S.L."/>
            <person name="Schwartz J.R."/>
            <person name="Shinn P."/>
            <person name="Southwick A.M."/>
            <person name="Sun H."/>
            <person name="Tallon L.J."/>
            <person name="Tambunga G."/>
            <person name="Toriumi M.J."/>
            <person name="Town C.D."/>
            <person name="Utterback T."/>
            <person name="Van Aken S."/>
            <person name="Vaysberg M."/>
            <person name="Vysotskaia V.S."/>
            <person name="Walker M."/>
            <person name="Wu D."/>
            <person name="Yu G."/>
            <person name="Fraser C.M."/>
            <person name="Venter J.C."/>
            <person name="Davis R.W."/>
        </authorList>
    </citation>
    <scope>NUCLEOTIDE SEQUENCE [LARGE SCALE GENOMIC DNA]</scope>
    <source>
        <strain>cv. Columbia</strain>
    </source>
</reference>
<organism evidence="3">
    <name type="scientific">Arabidopsis thaliana</name>
    <name type="common">Mouse-ear cress</name>
    <dbReference type="NCBI Taxonomy" id="3702"/>
    <lineage>
        <taxon>Eukaryota</taxon>
        <taxon>Viridiplantae</taxon>
        <taxon>Streptophyta</taxon>
        <taxon>Embryophyta</taxon>
        <taxon>Tracheophyta</taxon>
        <taxon>Spermatophyta</taxon>
        <taxon>Magnoliopsida</taxon>
        <taxon>eudicotyledons</taxon>
        <taxon>Gunneridae</taxon>
        <taxon>Pentapetalae</taxon>
        <taxon>rosids</taxon>
        <taxon>malvids</taxon>
        <taxon>Brassicales</taxon>
        <taxon>Brassicaceae</taxon>
        <taxon>Camelineae</taxon>
        <taxon>Arabidopsis</taxon>
    </lineage>
</organism>
<evidence type="ECO:0000313" key="3">
    <source>
        <dbReference type="EMBL" id="AAF97965.1"/>
    </source>
</evidence>
<evidence type="ECO:0000256" key="2">
    <source>
        <dbReference type="SAM" id="MobiDB-lite"/>
    </source>
</evidence>
<feature type="coiled-coil region" evidence="1">
    <location>
        <begin position="234"/>
        <end position="286"/>
    </location>
</feature>
<evidence type="ECO:0000256" key="1">
    <source>
        <dbReference type="SAM" id="Coils"/>
    </source>
</evidence>
<feature type="region of interest" description="Disordered" evidence="2">
    <location>
        <begin position="76"/>
        <end position="98"/>
    </location>
</feature>
<proteinExistence type="predicted"/>
<feature type="compositionally biased region" description="Acidic residues" evidence="2">
    <location>
        <begin position="1"/>
        <end position="18"/>
    </location>
</feature>
<sequence>MANGADEDAVLSDVESDEPAPVVLKDSPREEASDERITELIAELDREKKAREAAESSKSELQVSFNRLKALAVEAIKKRDESKRERDEALKEKENLTNELENVNKGKDEMSKKLDEALRSRDGLKAEIENSSHMLVSGIEKISGKVSSFKNFSNGGLPKSQKYTGLTSVAYGVIKRTNEIVEELVRQIDTTAKSRNEAREQMDQRNYEIAIEVSQLESAISNLRLEVAEKASIVDDLERGVSEKEKRIAELEKGNLEKVSLLEGEVVELKQLVDEYDGKLKTMELKMVAQRPLLMDQLNLVSRIHDQLYEVVRIVDGNSSEQSDLSESFFMPQETEMEENIRASLAGMESIFELTKVVSGKAQSLVEEKSHELKNLNETVGLLVKEKEHIGTLLRSALSKRVIGEQPSQKRELFQAAENGLRDGGTDSKFAKLLKDGKVQDSRSDNTHDHSKEDNEIYSLVCVPLVLIMFYELHSFGYLIMSPHWNAGQHIGEYCQGISARDRRTAALVGSIKASSLMQNSVSISYTFGRRHSLCFTRKFAVHSDHFLAFVAATYADILFLCISNREETSSLRKQLDTQTKELNQRMRQIEELKEKERIANENVSEFLLCQCVKADFLVHHLSLYDKVEGLMTDIAAAEEEITRWKVAAEQEAAAGGAVEQDFTSQLYVLKEELEEAKQAIIESEKKLKFKEETAAAAMGARDAAERSLRLADNRATKLRERIQELNRKVEELETHRDMNTSNRARYACWPWQLLGIDFVGSRRIESGQESANEMELAEPLL</sequence>
<dbReference type="ExpressionAtlas" id="Q9FYK8">
    <property type="expression patterns" value="baseline and differential"/>
</dbReference>
<feature type="coiled-coil region" evidence="1">
    <location>
        <begin position="667"/>
        <end position="743"/>
    </location>
</feature>
<name>Q9FYK8_ARATH</name>
<feature type="region of interest" description="Disordered" evidence="2">
    <location>
        <begin position="1"/>
        <end position="36"/>
    </location>
</feature>
<reference evidence="3" key="3">
    <citation type="submission" date="2000-08" db="EMBL/GenBank/DDBJ databases">
        <authorList>
            <person name="Cheuk R."/>
            <person name="Shinn P."/>
            <person name="Brooks S."/>
            <person name="Buehler E."/>
            <person name="Chao Q."/>
            <person name="Johnson-Hopson C."/>
            <person name="Khan S."/>
            <person name="Kim C."/>
            <person name="Altafi H."/>
            <person name="Bei B."/>
            <person name="Chin C."/>
            <person name="Chiou J."/>
            <person name="Choi E."/>
            <person name="Conn L."/>
            <person name="Conway A."/>
            <person name="Gonzalez A."/>
            <person name="Hansen N."/>
            <person name="Howing B."/>
            <person name="Koo T."/>
            <person name="Lam B."/>
            <person name="Lee J."/>
            <person name="Lenz C."/>
            <person name="Li J."/>
            <person name="Liu A."/>
            <person name="Liu J."/>
            <person name="Liu S."/>
            <person name="Mukharsky N."/>
            <person name="Nguyen M."/>
            <person name="Palm C."/>
            <person name="Pham P."/>
            <person name="Sakano H."/>
            <person name="Schwartz J."/>
            <person name="Southwick A."/>
            <person name="Thaveri A."/>
            <person name="Toriumi M."/>
            <person name="Vaysberg M."/>
            <person name="Yu G."/>
            <person name="Davis R."/>
            <person name="Federspiel N."/>
            <person name="Theologis A."/>
            <person name="Ecker J."/>
        </authorList>
    </citation>
    <scope>NUCLEOTIDE SEQUENCE</scope>
</reference>
<accession>Q9FYK8</accession>
<dbReference type="Gene3D" id="1.20.5.340">
    <property type="match status" value="1"/>
</dbReference>
<protein>
    <submittedName>
        <fullName evidence="3">F21J9.22</fullName>
    </submittedName>
</protein>
<dbReference type="InterPro" id="IPR040300">
    <property type="entry name" value="At3g49055-like"/>
</dbReference>
<dbReference type="EMBL" id="AC000103">
    <property type="protein sequence ID" value="AAF97965.1"/>
    <property type="molecule type" value="Genomic_DNA"/>
</dbReference>
<dbReference type="PIR" id="C86379">
    <property type="entry name" value="C86379"/>
</dbReference>
<keyword evidence="1" id="KW-0175">Coiled coil</keyword>
<dbReference type="PANTHER" id="PTHR34937:SF1">
    <property type="entry name" value="PARAMYOSIN"/>
    <property type="match status" value="1"/>
</dbReference>